<dbReference type="InterPro" id="IPR043135">
    <property type="entry name" value="Fur_C"/>
</dbReference>
<reference evidence="1" key="1">
    <citation type="journal article" date="2014" name="Front. Microbiol.">
        <title>High frequency of phylogenetically diverse reductive dehalogenase-homologous genes in deep subseafloor sedimentary metagenomes.</title>
        <authorList>
            <person name="Kawai M."/>
            <person name="Futagami T."/>
            <person name="Toyoda A."/>
            <person name="Takaki Y."/>
            <person name="Nishi S."/>
            <person name="Hori S."/>
            <person name="Arai W."/>
            <person name="Tsubouchi T."/>
            <person name="Morono Y."/>
            <person name="Uchiyama I."/>
            <person name="Ito T."/>
            <person name="Fujiyama A."/>
            <person name="Inagaki F."/>
            <person name="Takami H."/>
        </authorList>
    </citation>
    <scope>NUCLEOTIDE SEQUENCE</scope>
    <source>
        <strain evidence="1">Expedition CK06-06</strain>
    </source>
</reference>
<evidence type="ECO:0008006" key="2">
    <source>
        <dbReference type="Google" id="ProtNLM"/>
    </source>
</evidence>
<organism evidence="1">
    <name type="scientific">marine sediment metagenome</name>
    <dbReference type="NCBI Taxonomy" id="412755"/>
    <lineage>
        <taxon>unclassified sequences</taxon>
        <taxon>metagenomes</taxon>
        <taxon>ecological metagenomes</taxon>
    </lineage>
</organism>
<comment type="caution">
    <text evidence="1">The sequence shown here is derived from an EMBL/GenBank/DDBJ whole genome shotgun (WGS) entry which is preliminary data.</text>
</comment>
<accession>X1NF32</accession>
<sequence length="51" mass="5892">NCGKIVEFVCPLSPQFKEEIGKRYGFDISGVELRMTGLCLNCRKKRKLEKE</sequence>
<dbReference type="EMBL" id="BARV01006838">
    <property type="protein sequence ID" value="GAI17279.1"/>
    <property type="molecule type" value="Genomic_DNA"/>
</dbReference>
<proteinExistence type="predicted"/>
<feature type="non-terminal residue" evidence="1">
    <location>
        <position position="1"/>
    </location>
</feature>
<dbReference type="Gene3D" id="3.30.1490.190">
    <property type="match status" value="1"/>
</dbReference>
<protein>
    <recommendedName>
        <fullName evidence="2">Ferric uptake regulation protein</fullName>
    </recommendedName>
</protein>
<name>X1NF32_9ZZZZ</name>
<dbReference type="AlphaFoldDB" id="X1NF32"/>
<evidence type="ECO:0000313" key="1">
    <source>
        <dbReference type="EMBL" id="GAI17279.1"/>
    </source>
</evidence>
<gene>
    <name evidence="1" type="ORF">S06H3_13993</name>
</gene>